<dbReference type="Pfam" id="PF01263">
    <property type="entry name" value="Aldose_epim"/>
    <property type="match status" value="1"/>
</dbReference>
<dbReference type="PANTHER" id="PTHR11122:SF13">
    <property type="entry name" value="GLUCOSE-6-PHOSPHATE 1-EPIMERASE"/>
    <property type="match status" value="1"/>
</dbReference>
<dbReference type="GO" id="GO:0016853">
    <property type="term" value="F:isomerase activity"/>
    <property type="evidence" value="ECO:0007669"/>
    <property type="project" value="InterPro"/>
</dbReference>
<dbReference type="GO" id="GO:0005975">
    <property type="term" value="P:carbohydrate metabolic process"/>
    <property type="evidence" value="ECO:0007669"/>
    <property type="project" value="InterPro"/>
</dbReference>
<dbReference type="Gene3D" id="2.70.98.10">
    <property type="match status" value="1"/>
</dbReference>
<dbReference type="InterPro" id="IPR011013">
    <property type="entry name" value="Gal_mutarotase_sf_dom"/>
</dbReference>
<dbReference type="InterPro" id="IPR008183">
    <property type="entry name" value="Aldose_1/G6P_1-epimerase"/>
</dbReference>
<evidence type="ECO:0000313" key="2">
    <source>
        <dbReference type="Proteomes" id="UP000481033"/>
    </source>
</evidence>
<dbReference type="AlphaFoldDB" id="A0A6M0RGW1"/>
<sequence>MSTITTEKQQYLTYLLTDGDSQVAVVPERGGIVTSWQIQGKEVFYLDTERFKDPNLSVRGGIPLLFPICGNLVDDTYTLAGETYMLKQHGFGRTSPWEVTQKSTDDGASLTITLKSNDETRAVYPFDFQLDFIYTLKGNTLEQRFRHTNLSGQPMPFSTGTHPYFAVADKTKLVFEIPSTDYKIKGGRDVFAYNDRFDFDQEEIDFAFINLEGQTATVKDGDTTLTISYDENYSTLVFWTVKGKDFYCLEPWSGPRNAINTGDFLLSAAPQETVETVISMTIS</sequence>
<dbReference type="SUPFAM" id="SSF74650">
    <property type="entry name" value="Galactose mutarotase-like"/>
    <property type="match status" value="1"/>
</dbReference>
<accession>A0A6M0RGW1</accession>
<keyword evidence="2" id="KW-1185">Reference proteome</keyword>
<comment type="caution">
    <text evidence="1">The sequence shown here is derived from an EMBL/GenBank/DDBJ whole genome shotgun (WGS) entry which is preliminary data.</text>
</comment>
<dbReference type="RefSeq" id="WP_163697387.1">
    <property type="nucleotide sequence ID" value="NZ_QXHD01000004.1"/>
</dbReference>
<protein>
    <submittedName>
        <fullName evidence="1">Aldose epimerase</fullName>
    </submittedName>
</protein>
<dbReference type="PANTHER" id="PTHR11122">
    <property type="entry name" value="APOSPORY-ASSOCIATED PROTEIN C-RELATED"/>
    <property type="match status" value="1"/>
</dbReference>
<gene>
    <name evidence="1" type="ORF">DXZ20_07360</name>
</gene>
<name>A0A6M0RGW1_9CYAN</name>
<organism evidence="1 2">
    <name type="scientific">Adonisia turfae CCMR0081</name>
    <dbReference type="NCBI Taxonomy" id="2292702"/>
    <lineage>
        <taxon>Bacteria</taxon>
        <taxon>Bacillati</taxon>
        <taxon>Cyanobacteriota</taxon>
        <taxon>Adonisia</taxon>
        <taxon>Adonisia turfae</taxon>
    </lineage>
</organism>
<dbReference type="EMBL" id="QXHD01000004">
    <property type="protein sequence ID" value="NEZ55494.1"/>
    <property type="molecule type" value="Genomic_DNA"/>
</dbReference>
<dbReference type="InterPro" id="IPR014718">
    <property type="entry name" value="GH-type_carb-bd"/>
</dbReference>
<proteinExistence type="predicted"/>
<dbReference type="GO" id="GO:0030246">
    <property type="term" value="F:carbohydrate binding"/>
    <property type="evidence" value="ECO:0007669"/>
    <property type="project" value="InterPro"/>
</dbReference>
<evidence type="ECO:0000313" key="1">
    <source>
        <dbReference type="EMBL" id="NEZ55494.1"/>
    </source>
</evidence>
<dbReference type="Proteomes" id="UP000481033">
    <property type="component" value="Unassembled WGS sequence"/>
</dbReference>
<reference evidence="1 2" key="1">
    <citation type="journal article" date="2020" name="Microb. Ecol.">
        <title>Ecogenomics of the Marine Benthic Filamentous Cyanobacterium Adonisia.</title>
        <authorList>
            <person name="Walter J.M."/>
            <person name="Coutinho F.H."/>
            <person name="Leomil L."/>
            <person name="Hargreaves P.I."/>
            <person name="Campeao M.E."/>
            <person name="Vieira V.V."/>
            <person name="Silva B.S."/>
            <person name="Fistarol G.O."/>
            <person name="Salomon P.S."/>
            <person name="Sawabe T."/>
            <person name="Mino S."/>
            <person name="Hosokawa M."/>
            <person name="Miyashita H."/>
            <person name="Maruyama F."/>
            <person name="van Verk M.C."/>
            <person name="Dutilh B.E."/>
            <person name="Thompson C.C."/>
            <person name="Thompson F.L."/>
        </authorList>
    </citation>
    <scope>NUCLEOTIDE SEQUENCE [LARGE SCALE GENOMIC DNA]</scope>
    <source>
        <strain evidence="1 2">CCMR0081</strain>
    </source>
</reference>
<dbReference type="CDD" id="cd09025">
    <property type="entry name" value="Aldose_epim_Slr1438"/>
    <property type="match status" value="1"/>
</dbReference>